<keyword evidence="1" id="KW-0863">Zinc-finger</keyword>
<proteinExistence type="predicted"/>
<accession>A0A210PFW5</accession>
<evidence type="ECO:0000313" key="5">
    <source>
        <dbReference type="EMBL" id="OWF35379.1"/>
    </source>
</evidence>
<dbReference type="InterPro" id="IPR001878">
    <property type="entry name" value="Znf_CCHC"/>
</dbReference>
<keyword evidence="1" id="KW-0479">Metal-binding</keyword>
<dbReference type="STRING" id="6573.A0A210PFW5"/>
<dbReference type="AlphaFoldDB" id="A0A210PFW5"/>
<dbReference type="InterPro" id="IPR012677">
    <property type="entry name" value="Nucleotide-bd_a/b_plait_sf"/>
</dbReference>
<keyword evidence="6" id="KW-1185">Reference proteome</keyword>
<dbReference type="Gene3D" id="4.10.60.10">
    <property type="entry name" value="Zinc finger, CCHC-type"/>
    <property type="match status" value="1"/>
</dbReference>
<evidence type="ECO:0000259" key="3">
    <source>
        <dbReference type="PROSITE" id="PS50102"/>
    </source>
</evidence>
<name>A0A210PFW5_MIZYE</name>
<keyword evidence="1" id="KW-0862">Zinc</keyword>
<reference evidence="5 6" key="1">
    <citation type="journal article" date="2017" name="Nat. Ecol. Evol.">
        <title>Scallop genome provides insights into evolution of bilaterian karyotype and development.</title>
        <authorList>
            <person name="Wang S."/>
            <person name="Zhang J."/>
            <person name="Jiao W."/>
            <person name="Li J."/>
            <person name="Xun X."/>
            <person name="Sun Y."/>
            <person name="Guo X."/>
            <person name="Huan P."/>
            <person name="Dong B."/>
            <person name="Zhang L."/>
            <person name="Hu X."/>
            <person name="Sun X."/>
            <person name="Wang J."/>
            <person name="Zhao C."/>
            <person name="Wang Y."/>
            <person name="Wang D."/>
            <person name="Huang X."/>
            <person name="Wang R."/>
            <person name="Lv J."/>
            <person name="Li Y."/>
            <person name="Zhang Z."/>
            <person name="Liu B."/>
            <person name="Lu W."/>
            <person name="Hui Y."/>
            <person name="Liang J."/>
            <person name="Zhou Z."/>
            <person name="Hou R."/>
            <person name="Li X."/>
            <person name="Liu Y."/>
            <person name="Li H."/>
            <person name="Ning X."/>
            <person name="Lin Y."/>
            <person name="Zhao L."/>
            <person name="Xing Q."/>
            <person name="Dou J."/>
            <person name="Li Y."/>
            <person name="Mao J."/>
            <person name="Guo H."/>
            <person name="Dou H."/>
            <person name="Li T."/>
            <person name="Mu C."/>
            <person name="Jiang W."/>
            <person name="Fu Q."/>
            <person name="Fu X."/>
            <person name="Miao Y."/>
            <person name="Liu J."/>
            <person name="Yu Q."/>
            <person name="Li R."/>
            <person name="Liao H."/>
            <person name="Li X."/>
            <person name="Kong Y."/>
            <person name="Jiang Z."/>
            <person name="Chourrout D."/>
            <person name="Li R."/>
            <person name="Bao Z."/>
        </authorList>
    </citation>
    <scope>NUCLEOTIDE SEQUENCE [LARGE SCALE GENOMIC DNA]</scope>
    <source>
        <strain evidence="5 6">PY_sf001</strain>
    </source>
</reference>
<dbReference type="Proteomes" id="UP000242188">
    <property type="component" value="Unassembled WGS sequence"/>
</dbReference>
<evidence type="ECO:0000259" key="4">
    <source>
        <dbReference type="PROSITE" id="PS50158"/>
    </source>
</evidence>
<gene>
    <name evidence="5" type="ORF">KP79_PYT18436</name>
</gene>
<protein>
    <submittedName>
        <fullName evidence="5">Serine/arginine-rich splicing factor RS2Z32</fullName>
    </submittedName>
</protein>
<keyword evidence="2" id="KW-0694">RNA-binding</keyword>
<dbReference type="SUPFAM" id="SSF57756">
    <property type="entry name" value="Retrovirus zinc finger-like domains"/>
    <property type="match status" value="1"/>
</dbReference>
<evidence type="ECO:0000313" key="6">
    <source>
        <dbReference type="Proteomes" id="UP000242188"/>
    </source>
</evidence>
<dbReference type="SMART" id="SM00343">
    <property type="entry name" value="ZnF_C2HC"/>
    <property type="match status" value="1"/>
</dbReference>
<dbReference type="Pfam" id="PF00076">
    <property type="entry name" value="RRM_1"/>
    <property type="match status" value="1"/>
</dbReference>
<dbReference type="SMART" id="SM00360">
    <property type="entry name" value="RRM"/>
    <property type="match status" value="1"/>
</dbReference>
<dbReference type="InterPro" id="IPR036875">
    <property type="entry name" value="Znf_CCHC_sf"/>
</dbReference>
<dbReference type="Pfam" id="PF00098">
    <property type="entry name" value="zf-CCHC"/>
    <property type="match status" value="1"/>
</dbReference>
<sequence>MSRREGQLFVGRLSKSTRVRDLEDVFEAYGRLARCEVKYGAEMAYAFVDFEDRRDAEDAIKYENGREISGSGIVVEWAKGNRRGGTVSRGQGFDDCYRCHRSGHWARDCPDDRNYGFRRRGPGVTPEIGIGGRGKGQGHVQGAGVAVTTVEEGLGHSVETERGAVVVGVILGAGQSPNHAVAQKARVNLSPPNLGVVLAVQVQQQLMEKTRVIVQHPDHQPGLIQAHLNDILE</sequence>
<dbReference type="FunFam" id="3.30.70.330:FF:001296">
    <property type="entry name" value="Alternative splicing factor"/>
    <property type="match status" value="1"/>
</dbReference>
<comment type="caution">
    <text evidence="5">The sequence shown here is derived from an EMBL/GenBank/DDBJ whole genome shotgun (WGS) entry which is preliminary data.</text>
</comment>
<evidence type="ECO:0000256" key="1">
    <source>
        <dbReference type="PROSITE-ProRule" id="PRU00047"/>
    </source>
</evidence>
<dbReference type="SUPFAM" id="SSF54928">
    <property type="entry name" value="RNA-binding domain, RBD"/>
    <property type="match status" value="1"/>
</dbReference>
<feature type="domain" description="CCHC-type" evidence="4">
    <location>
        <begin position="96"/>
        <end position="111"/>
    </location>
</feature>
<dbReference type="InterPro" id="IPR000504">
    <property type="entry name" value="RRM_dom"/>
</dbReference>
<dbReference type="GO" id="GO:0008270">
    <property type="term" value="F:zinc ion binding"/>
    <property type="evidence" value="ECO:0007669"/>
    <property type="project" value="UniProtKB-KW"/>
</dbReference>
<dbReference type="Gene3D" id="3.30.70.330">
    <property type="match status" value="1"/>
</dbReference>
<dbReference type="GO" id="GO:0003723">
    <property type="term" value="F:RNA binding"/>
    <property type="evidence" value="ECO:0007669"/>
    <property type="project" value="UniProtKB-UniRule"/>
</dbReference>
<dbReference type="PANTHER" id="PTHR48038">
    <property type="entry name" value="RIBONUCLEOPROTEIN RB97D"/>
    <property type="match status" value="1"/>
</dbReference>
<dbReference type="PROSITE" id="PS50158">
    <property type="entry name" value="ZF_CCHC"/>
    <property type="match status" value="1"/>
</dbReference>
<dbReference type="PROSITE" id="PS50102">
    <property type="entry name" value="RRM"/>
    <property type="match status" value="1"/>
</dbReference>
<dbReference type="OrthoDB" id="1099063at2759"/>
<dbReference type="PANTHER" id="PTHR48038:SF1">
    <property type="entry name" value="RIBONUCLEOPROTEIN RB97D"/>
    <property type="match status" value="1"/>
</dbReference>
<feature type="domain" description="RRM" evidence="3">
    <location>
        <begin position="6"/>
        <end position="80"/>
    </location>
</feature>
<organism evidence="5 6">
    <name type="scientific">Mizuhopecten yessoensis</name>
    <name type="common">Japanese scallop</name>
    <name type="synonym">Patinopecten yessoensis</name>
    <dbReference type="NCBI Taxonomy" id="6573"/>
    <lineage>
        <taxon>Eukaryota</taxon>
        <taxon>Metazoa</taxon>
        <taxon>Spiralia</taxon>
        <taxon>Lophotrochozoa</taxon>
        <taxon>Mollusca</taxon>
        <taxon>Bivalvia</taxon>
        <taxon>Autobranchia</taxon>
        <taxon>Pteriomorphia</taxon>
        <taxon>Pectinida</taxon>
        <taxon>Pectinoidea</taxon>
        <taxon>Pectinidae</taxon>
        <taxon>Mizuhopecten</taxon>
    </lineage>
</organism>
<dbReference type="InterPro" id="IPR035979">
    <property type="entry name" value="RBD_domain_sf"/>
</dbReference>
<dbReference type="EMBL" id="NEDP02076730">
    <property type="protein sequence ID" value="OWF35379.1"/>
    <property type="molecule type" value="Genomic_DNA"/>
</dbReference>
<evidence type="ECO:0000256" key="2">
    <source>
        <dbReference type="PROSITE-ProRule" id="PRU00176"/>
    </source>
</evidence>